<dbReference type="Pfam" id="PF22936">
    <property type="entry name" value="Pol_BBD"/>
    <property type="match status" value="1"/>
</dbReference>
<dbReference type="GO" id="GO:0004190">
    <property type="term" value="F:aspartic-type endopeptidase activity"/>
    <property type="evidence" value="ECO:0007669"/>
    <property type="project" value="UniProtKB-KW"/>
</dbReference>
<keyword evidence="1" id="KW-0378">Hydrolase</keyword>
<dbReference type="InterPro" id="IPR036397">
    <property type="entry name" value="RNaseH_sf"/>
</dbReference>
<dbReference type="SUPFAM" id="SSF57756">
    <property type="entry name" value="Retrovirus zinc finger-like domains"/>
    <property type="match status" value="1"/>
</dbReference>
<dbReference type="Pfam" id="PF00665">
    <property type="entry name" value="rve"/>
    <property type="match status" value="1"/>
</dbReference>
<dbReference type="PANTHER" id="PTHR34802:SF1">
    <property type="entry name" value="CHORISMATE SYNTHASE"/>
    <property type="match status" value="1"/>
</dbReference>
<dbReference type="InterPro" id="IPR012337">
    <property type="entry name" value="RNaseH-like_sf"/>
</dbReference>
<organism evidence="4">
    <name type="scientific">Fagus sylvatica</name>
    <name type="common">Beechnut</name>
    <dbReference type="NCBI Taxonomy" id="28930"/>
    <lineage>
        <taxon>Eukaryota</taxon>
        <taxon>Viridiplantae</taxon>
        <taxon>Streptophyta</taxon>
        <taxon>Embryophyta</taxon>
        <taxon>Tracheophyta</taxon>
        <taxon>Spermatophyta</taxon>
        <taxon>Magnoliopsida</taxon>
        <taxon>eudicotyledons</taxon>
        <taxon>Gunneridae</taxon>
        <taxon>Pentapetalae</taxon>
        <taxon>rosids</taxon>
        <taxon>fabids</taxon>
        <taxon>Fagales</taxon>
        <taxon>Fagaceae</taxon>
        <taxon>Fagus</taxon>
    </lineage>
</organism>
<dbReference type="InterPro" id="IPR043502">
    <property type="entry name" value="DNA/RNA_pol_sf"/>
</dbReference>
<dbReference type="InterPro" id="IPR036875">
    <property type="entry name" value="Znf_CCHC_sf"/>
</dbReference>
<keyword evidence="1" id="KW-0064">Aspartyl protease</keyword>
<dbReference type="InterPro" id="IPR054722">
    <property type="entry name" value="PolX-like_BBD"/>
</dbReference>
<dbReference type="InterPro" id="IPR001584">
    <property type="entry name" value="Integrase_cat-core"/>
</dbReference>
<feature type="compositionally biased region" description="Polar residues" evidence="2">
    <location>
        <begin position="267"/>
        <end position="283"/>
    </location>
</feature>
<feature type="region of interest" description="Disordered" evidence="2">
    <location>
        <begin position="1"/>
        <end position="70"/>
    </location>
</feature>
<feature type="compositionally biased region" description="Basic and acidic residues" evidence="2">
    <location>
        <begin position="51"/>
        <end position="64"/>
    </location>
</feature>
<evidence type="ECO:0000313" key="4">
    <source>
        <dbReference type="EMBL" id="SPC82283.1"/>
    </source>
</evidence>
<dbReference type="Pfam" id="PF25597">
    <property type="entry name" value="SH3_retrovirus"/>
    <property type="match status" value="1"/>
</dbReference>
<name>A0A2N9F561_FAGSY</name>
<accession>A0A2N9F561</accession>
<dbReference type="Pfam" id="PF07727">
    <property type="entry name" value="RVT_2"/>
    <property type="match status" value="2"/>
</dbReference>
<gene>
    <name evidence="4" type="ORF">FSB_LOCUS10165</name>
</gene>
<feature type="region of interest" description="Disordered" evidence="2">
    <location>
        <begin position="1702"/>
        <end position="1739"/>
    </location>
</feature>
<dbReference type="InterPro" id="IPR057670">
    <property type="entry name" value="SH3_retrovirus"/>
</dbReference>
<sequence length="2224" mass="245942">MSLEIEEQNSLDQLAETNHESQNLSANSFRRNEYGSSPPTRGDLRGAPGRWESRSSARSDRDSDSQSDWDPAGGVSAYAIYLAIERLVGNLDKHNSLLEFLVFSFPARGLVGCSIDVCHLINLESGRRYGNQSRRSWQVPEHDGLLGSGSFPRPSGYAAGVSAPKLRANDQYQLSKSNEPYHPPRPYKAAPHTRRESDSLNDETFGSSEATSEDRAEEERKRRASFELMRKEQHKAFQEKQKSNPDKRKDEFDSLMDDSKDEKRLLNRSNESGDSVILKNSNNDSEKPSFPPQTLASRPLVPPGFKSTNLERNFGPKSVIHPHTVEVVNPELENSLAHAKGNHVLNGTYDNQLEKQSSEQKGLTEQQLGSTSISISINNMSEKNLNVPSTKTIDVDSQLYKNSYHSEALEVSENSEVIDLNAEKVTGNKVVGESNQDHSTSILEKFFGSALTSSGGGPSSFIEHQDRKVEETLIPQASQSSKFARWFLEEERKPVDDLSSSRRNDLLSLIGGGEKGGLQVSDVKNTDHIVPNIPLQSSEPADGHTASNVTSAIVENSEQLYKTKPQAVPVVLTCEYIEQSILSKISGKGSTLPPPVQVVSIPDTNIEQPKAKIDDSASQHLLSLLQKGASLKDIASSQNLDIQSPEKLHNNEGASLASFDSAVHGSKEVNTENSSSSGQTLTLETLFGTAFMKELQSVGAPVSVQRGSVGHARVDISEPHESPFPVMDDGLVPTNEIGSNTTSYENSVLTSKQRMQTKPVKVEERWLGFDDPQTELDSSQLRTGLKPKLGGFDRPVDIRLPEEDSLIMVNDPLNLQNYVSAGNIAKTEVSPSPNTQVGIAEKLAALNSIFKDERSFMGGQEGPPFLRGPYDVREPDIPYQGLTVQSSSSQLHPPHSNHLGPLFRPLDSHPANINAQMKFMTPGGIIHHDPPSNHQLPANMLRPPFHHPSTGLTGHDPPSHHPLLQQMHMSGNFPPAHLLQGFPRSAPMPDPPNRGAPLPPHVNNQMTGFMPELNPLQGFPFSHRQPNFAGHGMPPPAADGGGASNHPEAIQRLIELELRSNSKPIQPFATGGHGQGMYGHELDMRFGNIPTHRHAPRLSPANPPVLISAAASRLLRLSCARHPRIRLVKTNLHQKFRRLENSPRAGEASGVFLYSDPRAPTRPVIRPALRPACSSVIAARPSSSSKNGLKYCKNCYQQGHLLLECPTVQCRYCHKIGHIVYNCPTRPHKPGNTWYFDSACCNHMSPDSQLFSSVIPTTHAPLIQTANGSYISANHTGSVSTPKLSLSDTYLIPNLTLNLISVGQLCELGYDLWFGSSGCRVQDPRTNQVLGTGRRVGRMFELTSLHLPSTPTPLSSQVAHTVSVFPLSLWHLRLGHVSVQKLRSLVSSGFLGQVKHDSVDCVSCQLAKQPALSFNNSDSFSHASFDLIHSDIWGPSPTATVGGSKYFVIFVDDFSRYTWIYLMHNRSELAQIYRTFAQMISTQFSKTIKIFRTDNVMEYRDSQFLDFIHTQGTIIQRSCAGISQQNGRAERKHRHILDSVRAFLISASCPERFWGEAALTAVYTINRLPSSALQNVTPFERLYGTPASYSSLRVFGCACFVLLQPHEHSKLEPRSRLCCFLGYGIEHKGYRCWDPISQRLRISRHVVFWEHTMFNSLSKFTTCSTPSFFTNPSLPLFPHATSLDPSAILPISPVDSPVSPLAPPPAVDPVLDQTPDLPLAAPTDSPASPQAPAPPVDPPHTYREACINPLWQQAMTEELQALEKTHTWDLVDLPHGKSAIGCKWVYKIKTKSDGSIERYKARLVAKGYAQKYGIDYEETFAPVARITSVRSLLAIAAVHQWPLFQMDVKNAFLNGDLTEEVYMQAPPGYSDCPDKVCLLRRALYGFNSHDTTLFIHRSDKGMILLLLYVDDMIITGDDHSGISNFKLFLHQQFEMKDLGHLSYFLGLEVSSDSTGYYLSQAKYASDLLSRAGLTDTKVVSTPLEMNARLTPLDGTPLSDATFYRQLVGSLVYLTVTRPDIAHAVHLVSQFLSAPHSTHYAAVIHILRYIKGTMFHGLYFSAHSTLDLCAYSDADWAGDPTDRRSTTGFCFFLGDSLISWRSKKQHIVSRSSTEAEYRALADTTSELLALRWLLEDMGLTHSSPTVIHCDNRSAIQIAHNDVFHERTKHIEIDCHLVRHHLSAGILCLLPVSSSDQTADIFTQTFPPGRFRDLVSKLKMASVRPP</sequence>
<evidence type="ECO:0000256" key="1">
    <source>
        <dbReference type="ARBA" id="ARBA00022750"/>
    </source>
</evidence>
<evidence type="ECO:0000256" key="2">
    <source>
        <dbReference type="SAM" id="MobiDB-lite"/>
    </source>
</evidence>
<dbReference type="PANTHER" id="PTHR34802">
    <property type="entry name" value="CHORISMATE SYNTHASE"/>
    <property type="match status" value="1"/>
</dbReference>
<dbReference type="GO" id="GO:0015074">
    <property type="term" value="P:DNA integration"/>
    <property type="evidence" value="ECO:0007669"/>
    <property type="project" value="InterPro"/>
</dbReference>
<feature type="compositionally biased region" description="Pro residues" evidence="2">
    <location>
        <begin position="1729"/>
        <end position="1738"/>
    </location>
</feature>
<dbReference type="CDD" id="cd09272">
    <property type="entry name" value="RNase_HI_RT_Ty1"/>
    <property type="match status" value="1"/>
</dbReference>
<keyword evidence="1" id="KW-0645">Protease</keyword>
<dbReference type="InterPro" id="IPR013103">
    <property type="entry name" value="RVT_2"/>
</dbReference>
<dbReference type="GO" id="GO:0003676">
    <property type="term" value="F:nucleic acid binding"/>
    <property type="evidence" value="ECO:0007669"/>
    <property type="project" value="InterPro"/>
</dbReference>
<evidence type="ECO:0000259" key="3">
    <source>
        <dbReference type="PROSITE" id="PS50994"/>
    </source>
</evidence>
<dbReference type="Pfam" id="PF13976">
    <property type="entry name" value="gag_pre-integrs"/>
    <property type="match status" value="1"/>
</dbReference>
<dbReference type="EMBL" id="OIVN01000569">
    <property type="protein sequence ID" value="SPC82283.1"/>
    <property type="molecule type" value="Genomic_DNA"/>
</dbReference>
<dbReference type="InterPro" id="IPR025724">
    <property type="entry name" value="GAG-pre-integrase_dom"/>
</dbReference>
<feature type="region of interest" description="Disordered" evidence="2">
    <location>
        <begin position="174"/>
        <end position="314"/>
    </location>
</feature>
<protein>
    <recommendedName>
        <fullName evidence="3">Integrase catalytic domain-containing protein</fullName>
    </recommendedName>
</protein>
<dbReference type="InterPro" id="IPR001878">
    <property type="entry name" value="Znf_CCHC"/>
</dbReference>
<dbReference type="SUPFAM" id="SSF56672">
    <property type="entry name" value="DNA/RNA polymerases"/>
    <property type="match status" value="1"/>
</dbReference>
<dbReference type="Gene3D" id="4.10.60.10">
    <property type="entry name" value="Zinc finger, CCHC-type"/>
    <property type="match status" value="1"/>
</dbReference>
<feature type="compositionally biased region" description="Polar residues" evidence="2">
    <location>
        <begin position="10"/>
        <end position="39"/>
    </location>
</feature>
<feature type="domain" description="Integrase catalytic" evidence="3">
    <location>
        <begin position="1406"/>
        <end position="1586"/>
    </location>
</feature>
<dbReference type="SMART" id="SM00343">
    <property type="entry name" value="ZnF_C2HC"/>
    <property type="match status" value="2"/>
</dbReference>
<reference evidence="4" key="1">
    <citation type="submission" date="2018-02" db="EMBL/GenBank/DDBJ databases">
        <authorList>
            <person name="Cohen D.B."/>
            <person name="Kent A.D."/>
        </authorList>
    </citation>
    <scope>NUCLEOTIDE SEQUENCE</scope>
</reference>
<proteinExistence type="predicted"/>
<dbReference type="Gene3D" id="3.30.420.10">
    <property type="entry name" value="Ribonuclease H-like superfamily/Ribonuclease H"/>
    <property type="match status" value="1"/>
</dbReference>
<feature type="compositionally biased region" description="Basic and acidic residues" evidence="2">
    <location>
        <begin position="212"/>
        <end position="265"/>
    </location>
</feature>
<dbReference type="GO" id="GO:0008270">
    <property type="term" value="F:zinc ion binding"/>
    <property type="evidence" value="ECO:0007669"/>
    <property type="project" value="InterPro"/>
</dbReference>
<dbReference type="SUPFAM" id="SSF53098">
    <property type="entry name" value="Ribonuclease H-like"/>
    <property type="match status" value="1"/>
</dbReference>
<dbReference type="PROSITE" id="PS50994">
    <property type="entry name" value="INTEGRASE"/>
    <property type="match status" value="1"/>
</dbReference>